<evidence type="ECO:0000256" key="5">
    <source>
        <dbReference type="ARBA" id="ARBA00022827"/>
    </source>
</evidence>
<evidence type="ECO:0000256" key="11">
    <source>
        <dbReference type="PIRSR" id="PIRSR000168-1"/>
    </source>
</evidence>
<keyword evidence="7" id="KW-0560">Oxidoreductase</keyword>
<dbReference type="InterPro" id="IPR036250">
    <property type="entry name" value="AcylCo_DH-like_C"/>
</dbReference>
<evidence type="ECO:0000256" key="8">
    <source>
        <dbReference type="ARBA" id="ARBA00023098"/>
    </source>
</evidence>
<dbReference type="InterPro" id="IPR002655">
    <property type="entry name" value="Acyl-CoA_oxidase_C"/>
</dbReference>
<keyword evidence="9" id="KW-0576">Peroxisome</keyword>
<evidence type="ECO:0000256" key="12">
    <source>
        <dbReference type="PIRSR" id="PIRSR000168-2"/>
    </source>
</evidence>
<dbReference type="InterPro" id="IPR055060">
    <property type="entry name" value="ACOX_C_alpha1"/>
</dbReference>
<dbReference type="OrthoDB" id="538336at2759"/>
<organism evidence="16 17">
    <name type="scientific">Tothia fuscella</name>
    <dbReference type="NCBI Taxonomy" id="1048955"/>
    <lineage>
        <taxon>Eukaryota</taxon>
        <taxon>Fungi</taxon>
        <taxon>Dikarya</taxon>
        <taxon>Ascomycota</taxon>
        <taxon>Pezizomycotina</taxon>
        <taxon>Dothideomycetes</taxon>
        <taxon>Pleosporomycetidae</taxon>
        <taxon>Venturiales</taxon>
        <taxon>Cylindrosympodiaceae</taxon>
        <taxon>Tothia</taxon>
    </lineage>
</organism>
<evidence type="ECO:0000256" key="9">
    <source>
        <dbReference type="ARBA" id="ARBA00023140"/>
    </source>
</evidence>
<dbReference type="Pfam" id="PF14749">
    <property type="entry name" value="Acyl-CoA_ox_N"/>
    <property type="match status" value="1"/>
</dbReference>
<dbReference type="PIRSF" id="PIRSF000168">
    <property type="entry name" value="Acyl-CoA_oxidase"/>
    <property type="match status" value="1"/>
</dbReference>
<dbReference type="GO" id="GO:0005777">
    <property type="term" value="C:peroxisome"/>
    <property type="evidence" value="ECO:0007669"/>
    <property type="project" value="UniProtKB-SubCell"/>
</dbReference>
<proteinExistence type="inferred from homology"/>
<keyword evidence="5 10" id="KW-0274">FAD</keyword>
<accession>A0A9P4NUM2</accession>
<evidence type="ECO:0000259" key="15">
    <source>
        <dbReference type="Pfam" id="PF22924"/>
    </source>
</evidence>
<dbReference type="GO" id="GO:0003997">
    <property type="term" value="F:acyl-CoA oxidase activity"/>
    <property type="evidence" value="ECO:0007669"/>
    <property type="project" value="InterPro"/>
</dbReference>
<keyword evidence="6" id="KW-0276">Fatty acid metabolism</keyword>
<dbReference type="GO" id="GO:0005504">
    <property type="term" value="F:fatty acid binding"/>
    <property type="evidence" value="ECO:0007669"/>
    <property type="project" value="TreeGrafter"/>
</dbReference>
<dbReference type="Pfam" id="PF22924">
    <property type="entry name" value="ACOX_C_alpha1"/>
    <property type="match status" value="1"/>
</dbReference>
<feature type="active site" description="Proton acceptor" evidence="11">
    <location>
        <position position="429"/>
    </location>
</feature>
<feature type="domain" description="Acyl-CoA oxidase C-terminal" evidence="13">
    <location>
        <begin position="493"/>
        <end position="685"/>
    </location>
</feature>
<dbReference type="InterPro" id="IPR009100">
    <property type="entry name" value="AcylCoA_DH/oxidase_NM_dom_sf"/>
</dbReference>
<evidence type="ECO:0000256" key="3">
    <source>
        <dbReference type="ARBA" id="ARBA00006288"/>
    </source>
</evidence>
<evidence type="ECO:0000256" key="10">
    <source>
        <dbReference type="PIRNR" id="PIRNR000168"/>
    </source>
</evidence>
<keyword evidence="8" id="KW-0443">Lipid metabolism</keyword>
<name>A0A9P4NUM2_9PEZI</name>
<dbReference type="AlphaFoldDB" id="A0A9P4NUM2"/>
<gene>
    <name evidence="16" type="ORF">EJ08DRAFT_630311</name>
</gene>
<dbReference type="GO" id="GO:0033540">
    <property type="term" value="P:fatty acid beta-oxidation using acyl-CoA oxidase"/>
    <property type="evidence" value="ECO:0007669"/>
    <property type="project" value="TreeGrafter"/>
</dbReference>
<dbReference type="Gene3D" id="2.40.110.10">
    <property type="entry name" value="Butyryl-CoA Dehydrogenase, subunit A, domain 2"/>
    <property type="match status" value="1"/>
</dbReference>
<evidence type="ECO:0000256" key="1">
    <source>
        <dbReference type="ARBA" id="ARBA00001974"/>
    </source>
</evidence>
<evidence type="ECO:0000313" key="16">
    <source>
        <dbReference type="EMBL" id="KAF2432564.1"/>
    </source>
</evidence>
<evidence type="ECO:0000256" key="4">
    <source>
        <dbReference type="ARBA" id="ARBA00022630"/>
    </source>
</evidence>
<dbReference type="FunFam" id="1.20.140.10:FF:000007">
    <property type="entry name" value="Acyl-coenzyme A oxidase"/>
    <property type="match status" value="1"/>
</dbReference>
<dbReference type="EMBL" id="MU007025">
    <property type="protein sequence ID" value="KAF2432564.1"/>
    <property type="molecule type" value="Genomic_DNA"/>
</dbReference>
<dbReference type="InterPro" id="IPR029320">
    <property type="entry name" value="Acyl-CoA_ox_N"/>
</dbReference>
<dbReference type="GO" id="GO:0071949">
    <property type="term" value="F:FAD binding"/>
    <property type="evidence" value="ECO:0007669"/>
    <property type="project" value="InterPro"/>
</dbReference>
<comment type="cofactor">
    <cofactor evidence="1">
        <name>FAD</name>
        <dbReference type="ChEBI" id="CHEBI:57692"/>
    </cofactor>
</comment>
<dbReference type="PANTHER" id="PTHR10909">
    <property type="entry name" value="ELECTRON TRANSPORT OXIDOREDUCTASE"/>
    <property type="match status" value="1"/>
</dbReference>
<dbReference type="Gene3D" id="1.20.140.10">
    <property type="entry name" value="Butyryl-CoA Dehydrogenase, subunit A, domain 3"/>
    <property type="match status" value="2"/>
</dbReference>
<feature type="binding site" evidence="12">
    <location>
        <position position="145"/>
    </location>
    <ligand>
        <name>FAD</name>
        <dbReference type="ChEBI" id="CHEBI:57692"/>
    </ligand>
</feature>
<evidence type="ECO:0000259" key="13">
    <source>
        <dbReference type="Pfam" id="PF01756"/>
    </source>
</evidence>
<protein>
    <recommendedName>
        <fullName evidence="10">Acyl-coenzyme A oxidase</fullName>
    </recommendedName>
</protein>
<evidence type="ECO:0000259" key="14">
    <source>
        <dbReference type="Pfam" id="PF14749"/>
    </source>
</evidence>
<evidence type="ECO:0000256" key="6">
    <source>
        <dbReference type="ARBA" id="ARBA00022832"/>
    </source>
</evidence>
<dbReference type="InterPro" id="IPR037069">
    <property type="entry name" value="AcylCoA_DH/ox_N_sf"/>
</dbReference>
<dbReference type="Proteomes" id="UP000800235">
    <property type="component" value="Unassembled WGS sequence"/>
</dbReference>
<evidence type="ECO:0000313" key="17">
    <source>
        <dbReference type="Proteomes" id="UP000800235"/>
    </source>
</evidence>
<dbReference type="InterPro" id="IPR012258">
    <property type="entry name" value="Acyl-CoA_oxidase"/>
</dbReference>
<evidence type="ECO:0000256" key="7">
    <source>
        <dbReference type="ARBA" id="ARBA00023002"/>
    </source>
</evidence>
<dbReference type="Pfam" id="PF01756">
    <property type="entry name" value="ACOX"/>
    <property type="match status" value="1"/>
</dbReference>
<feature type="domain" description="Acyl-CoA oxidase C-alpha1" evidence="15">
    <location>
        <begin position="281"/>
        <end position="443"/>
    </location>
</feature>
<comment type="subcellular location">
    <subcellularLocation>
        <location evidence="2">Peroxisome</location>
    </subcellularLocation>
</comment>
<comment type="caution">
    <text evidence="16">The sequence shown here is derived from an EMBL/GenBank/DDBJ whole genome shotgun (WGS) entry which is preliminary data.</text>
</comment>
<dbReference type="InterPro" id="IPR046373">
    <property type="entry name" value="Acyl-CoA_Oxase/DH_mid-dom_sf"/>
</dbReference>
<dbReference type="SUPFAM" id="SSF56645">
    <property type="entry name" value="Acyl-CoA dehydrogenase NM domain-like"/>
    <property type="match status" value="1"/>
</dbReference>
<dbReference type="Gene3D" id="1.10.540.10">
    <property type="entry name" value="Acyl-CoA dehydrogenase/oxidase, N-terminal domain"/>
    <property type="match status" value="1"/>
</dbReference>
<dbReference type="SUPFAM" id="SSF47203">
    <property type="entry name" value="Acyl-CoA dehydrogenase C-terminal domain-like"/>
    <property type="match status" value="2"/>
</dbReference>
<dbReference type="PANTHER" id="PTHR10909:SF250">
    <property type="entry name" value="PEROXISOMAL ACYL-COENZYME A OXIDASE 1"/>
    <property type="match status" value="1"/>
</dbReference>
<sequence>MSNQPTQAINEFRSNSSFDTDLMTCFIRGGPENVRNHRAAVTRVEKALGLDDSWKLPPQYGEQNRSEQLLQGINASRVMLRDQNDHGHELFHHRTYNYQLANAGAFNQSLVIFLPCLQYLASPEQAAEWIPKVRSGAITGTYAQTELGHGTFVRGLETTATYDREADEFIIHSPTTASTKFWPGSLGFASSHTVTMAQLQIDGKNHGVHAFLTQIRSLEDWKPLGGIELGDIGLKFGYNAVDNGYLRFNHFRIPRTAMLDRHAQVLPGGKYVSRGDLTAMYAIMLKLRSIIVNGVPYNLAQALTIATRYSVIRTQGLGPNGLLAIEIPILQYKSQHFRILTLIAKSYAGLLVGRNLEAEVSVYLVQLTKGDHSNSGYMHVVCAGYKAWASQLCADGADDARRLCGGQGYLAMSGLPDIVTHLHGTPTFEGENYVLWQQVFRYLFKCTQQLDSGGRIPKSMRYIADGFQEYSSGNGRSSIGLKCTAHGRDFLDPIVQLSFYRHRSLRLIFATSAKINRDTTDKEPTTAANAWNRHMMSIIDAARAHIEYTGLEAIYAQLSAIPDEYAMLRLVLDRLMNLYSLSTIINPYTTAGITFAEDGYLSFSQLEDIRGLADELLGQLYFDAVALTDAWDFSDASLASAIGCYDGDAYERLLSWTRQLPINMKANKNDGVFVPAWRGIIQPMMDGLKVEAKL</sequence>
<keyword evidence="17" id="KW-1185">Reference proteome</keyword>
<feature type="domain" description="Acyl-coenzyme A oxidase N-terminal" evidence="14">
    <location>
        <begin position="19"/>
        <end position="138"/>
    </location>
</feature>
<comment type="similarity">
    <text evidence="3 10">Belongs to the acyl-CoA oxidase family.</text>
</comment>
<dbReference type="GO" id="GO:0055088">
    <property type="term" value="P:lipid homeostasis"/>
    <property type="evidence" value="ECO:0007669"/>
    <property type="project" value="TreeGrafter"/>
</dbReference>
<dbReference type="FunFam" id="2.40.110.10:FF:000003">
    <property type="entry name" value="Acyl-coenzyme A oxidase"/>
    <property type="match status" value="1"/>
</dbReference>
<evidence type="ECO:0000256" key="2">
    <source>
        <dbReference type="ARBA" id="ARBA00004275"/>
    </source>
</evidence>
<keyword evidence="4 10" id="KW-0285">Flavoprotein</keyword>
<feature type="binding site" evidence="12">
    <location>
        <position position="184"/>
    </location>
    <ligand>
        <name>FAD</name>
        <dbReference type="ChEBI" id="CHEBI:57692"/>
    </ligand>
</feature>
<reference evidence="16" key="1">
    <citation type="journal article" date="2020" name="Stud. Mycol.">
        <title>101 Dothideomycetes genomes: a test case for predicting lifestyles and emergence of pathogens.</title>
        <authorList>
            <person name="Haridas S."/>
            <person name="Albert R."/>
            <person name="Binder M."/>
            <person name="Bloem J."/>
            <person name="Labutti K."/>
            <person name="Salamov A."/>
            <person name="Andreopoulos B."/>
            <person name="Baker S."/>
            <person name="Barry K."/>
            <person name="Bills G."/>
            <person name="Bluhm B."/>
            <person name="Cannon C."/>
            <person name="Castanera R."/>
            <person name="Culley D."/>
            <person name="Daum C."/>
            <person name="Ezra D."/>
            <person name="Gonzalez J."/>
            <person name="Henrissat B."/>
            <person name="Kuo A."/>
            <person name="Liang C."/>
            <person name="Lipzen A."/>
            <person name="Lutzoni F."/>
            <person name="Magnuson J."/>
            <person name="Mondo S."/>
            <person name="Nolan M."/>
            <person name="Ohm R."/>
            <person name="Pangilinan J."/>
            <person name="Park H.-J."/>
            <person name="Ramirez L."/>
            <person name="Alfaro M."/>
            <person name="Sun H."/>
            <person name="Tritt A."/>
            <person name="Yoshinaga Y."/>
            <person name="Zwiers L.-H."/>
            <person name="Turgeon B."/>
            <person name="Goodwin S."/>
            <person name="Spatafora J."/>
            <person name="Crous P."/>
            <person name="Grigoriev I."/>
        </authorList>
    </citation>
    <scope>NUCLEOTIDE SEQUENCE</scope>
    <source>
        <strain evidence="16">CBS 130266</strain>
    </source>
</reference>